<feature type="signal peptide" evidence="1">
    <location>
        <begin position="1"/>
        <end position="23"/>
    </location>
</feature>
<evidence type="ECO:0000313" key="3">
    <source>
        <dbReference type="Proteomes" id="UP000316167"/>
    </source>
</evidence>
<proteinExistence type="predicted"/>
<protein>
    <submittedName>
        <fullName evidence="2">Uncharacterized protein</fullName>
    </submittedName>
</protein>
<dbReference type="RefSeq" id="WP_144885447.1">
    <property type="nucleotide sequence ID" value="NZ_VLLE01000003.1"/>
</dbReference>
<gene>
    <name evidence="2" type="ORF">IQ13_1470</name>
</gene>
<organism evidence="2 3">
    <name type="scientific">Lacibacter cauensis</name>
    <dbReference type="NCBI Taxonomy" id="510947"/>
    <lineage>
        <taxon>Bacteria</taxon>
        <taxon>Pseudomonadati</taxon>
        <taxon>Bacteroidota</taxon>
        <taxon>Chitinophagia</taxon>
        <taxon>Chitinophagales</taxon>
        <taxon>Chitinophagaceae</taxon>
        <taxon>Lacibacter</taxon>
    </lineage>
</organism>
<dbReference type="AlphaFoldDB" id="A0A562SRF3"/>
<evidence type="ECO:0000256" key="1">
    <source>
        <dbReference type="SAM" id="SignalP"/>
    </source>
</evidence>
<keyword evidence="1" id="KW-0732">Signal</keyword>
<feature type="chain" id="PRO_5022103291" evidence="1">
    <location>
        <begin position="24"/>
        <end position="113"/>
    </location>
</feature>
<evidence type="ECO:0000313" key="2">
    <source>
        <dbReference type="EMBL" id="TWI83360.1"/>
    </source>
</evidence>
<dbReference type="Proteomes" id="UP000316167">
    <property type="component" value="Unassembled WGS sequence"/>
</dbReference>
<dbReference type="EMBL" id="VLLE01000003">
    <property type="protein sequence ID" value="TWI83360.1"/>
    <property type="molecule type" value="Genomic_DNA"/>
</dbReference>
<keyword evidence="3" id="KW-1185">Reference proteome</keyword>
<comment type="caution">
    <text evidence="2">The sequence shown here is derived from an EMBL/GenBank/DDBJ whole genome shotgun (WGS) entry which is preliminary data.</text>
</comment>
<sequence length="113" mass="12898">MLQYFKQLTLTAIIIIAGFTASAQHQLQPLAKDEGYWVIETSVQQPKQARVVFYNHLHQVVYAEQVNGFVLHIERTKVQRKLNKALKEALTASEQGTLAANENRVVAAYFRKK</sequence>
<reference evidence="2 3" key="1">
    <citation type="journal article" date="2015" name="Stand. Genomic Sci.">
        <title>Genomic Encyclopedia of Bacterial and Archaeal Type Strains, Phase III: the genomes of soil and plant-associated and newly described type strains.</title>
        <authorList>
            <person name="Whitman W.B."/>
            <person name="Woyke T."/>
            <person name="Klenk H.P."/>
            <person name="Zhou Y."/>
            <person name="Lilburn T.G."/>
            <person name="Beck B.J."/>
            <person name="De Vos P."/>
            <person name="Vandamme P."/>
            <person name="Eisen J.A."/>
            <person name="Garrity G."/>
            <person name="Hugenholtz P."/>
            <person name="Kyrpides N.C."/>
        </authorList>
    </citation>
    <scope>NUCLEOTIDE SEQUENCE [LARGE SCALE GENOMIC DNA]</scope>
    <source>
        <strain evidence="2 3">CGMCC 1.7271</strain>
    </source>
</reference>
<dbReference type="OrthoDB" id="886110at2"/>
<name>A0A562SRF3_9BACT</name>
<accession>A0A562SRF3</accession>